<keyword evidence="2" id="KW-0732">Signal</keyword>
<evidence type="ECO:0000256" key="2">
    <source>
        <dbReference type="SAM" id="SignalP"/>
    </source>
</evidence>
<dbReference type="InterPro" id="IPR042100">
    <property type="entry name" value="Bug_dom1"/>
</dbReference>
<organism evidence="3 4">
    <name type="scientific">Cupriavidus yeoncheonensis</name>
    <dbReference type="NCBI Taxonomy" id="1462994"/>
    <lineage>
        <taxon>Bacteria</taxon>
        <taxon>Pseudomonadati</taxon>
        <taxon>Pseudomonadota</taxon>
        <taxon>Betaproteobacteria</taxon>
        <taxon>Burkholderiales</taxon>
        <taxon>Burkholderiaceae</taxon>
        <taxon>Cupriavidus</taxon>
    </lineage>
</organism>
<comment type="similarity">
    <text evidence="1">Belongs to the UPF0065 (bug) family.</text>
</comment>
<dbReference type="PANTHER" id="PTHR42928">
    <property type="entry name" value="TRICARBOXYLATE-BINDING PROTEIN"/>
    <property type="match status" value="1"/>
</dbReference>
<dbReference type="RefSeq" id="WP_211948339.1">
    <property type="nucleotide sequence ID" value="NZ_CAJPUY010000011.1"/>
</dbReference>
<dbReference type="PANTHER" id="PTHR42928:SF5">
    <property type="entry name" value="BLR1237 PROTEIN"/>
    <property type="match status" value="1"/>
</dbReference>
<evidence type="ECO:0000256" key="1">
    <source>
        <dbReference type="ARBA" id="ARBA00006987"/>
    </source>
</evidence>
<dbReference type="InterPro" id="IPR005064">
    <property type="entry name" value="BUG"/>
</dbReference>
<comment type="caution">
    <text evidence="3">The sequence shown here is derived from an EMBL/GenBank/DDBJ whole genome shotgun (WGS) entry which is preliminary data.</text>
</comment>
<dbReference type="Proteomes" id="UP000672934">
    <property type="component" value="Unassembled WGS sequence"/>
</dbReference>
<name>A0A916NEE2_9BURK</name>
<sequence length="360" mass="39606">MRLMTKLRSVACVLAMLCAGTGIAHAQEFAGRVVNVIVNFPVGGPTDLEGRVFAQHLPRFLKGTSAVVVRNVAGAGGMIAVNQLGDVSETNNLNIGFFTWDPMQQILNHPNLRVKFNDLKFIAGMEQTNLLYIRRDTAPGIAKPADIAKVNTFRAAVLSNGSDWSALRQSLALDLLGAKYRIIPGYKGTREAEVALLQGDIQLVSNSLPGYNSFAKLNLVDKGLAIPLFQYERGEGNLRRSPNLPDVPTFLELYREVHGSNANPSGPKWEALQFLNRISRTPRVIFMPPNAPDAAVAELRSAVERMAKDPQFIAQYEKVTLAPAHFVHGADGERVIVELKRLPPEMVTFFNQYIESNSSR</sequence>
<feature type="chain" id="PRO_5036881062" description="Tripartite tricarboxylate transporter substrate binding protein" evidence="2">
    <location>
        <begin position="27"/>
        <end position="360"/>
    </location>
</feature>
<dbReference type="EMBL" id="CAJPUY010000011">
    <property type="protein sequence ID" value="CAG2146435.1"/>
    <property type="molecule type" value="Genomic_DNA"/>
</dbReference>
<accession>A0A916NEE2</accession>
<dbReference type="AlphaFoldDB" id="A0A916NEE2"/>
<keyword evidence="4" id="KW-1185">Reference proteome</keyword>
<evidence type="ECO:0000313" key="4">
    <source>
        <dbReference type="Proteomes" id="UP000672934"/>
    </source>
</evidence>
<evidence type="ECO:0008006" key="5">
    <source>
        <dbReference type="Google" id="ProtNLM"/>
    </source>
</evidence>
<feature type="signal peptide" evidence="2">
    <location>
        <begin position="1"/>
        <end position="26"/>
    </location>
</feature>
<dbReference type="Gene3D" id="3.40.190.150">
    <property type="entry name" value="Bordetella uptake gene, domain 1"/>
    <property type="match status" value="1"/>
</dbReference>
<reference evidence="3" key="1">
    <citation type="submission" date="2021-03" db="EMBL/GenBank/DDBJ databases">
        <authorList>
            <person name="Peeters C."/>
        </authorList>
    </citation>
    <scope>NUCLEOTIDE SEQUENCE</scope>
    <source>
        <strain evidence="3">LMG 31506</strain>
    </source>
</reference>
<dbReference type="Gene3D" id="3.40.190.10">
    <property type="entry name" value="Periplasmic binding protein-like II"/>
    <property type="match status" value="1"/>
</dbReference>
<proteinExistence type="inferred from homology"/>
<protein>
    <recommendedName>
        <fullName evidence="5">Tripartite tricarboxylate transporter substrate binding protein</fullName>
    </recommendedName>
</protein>
<gene>
    <name evidence="3" type="ORF">LMG31506_03410</name>
</gene>
<evidence type="ECO:0000313" key="3">
    <source>
        <dbReference type="EMBL" id="CAG2146435.1"/>
    </source>
</evidence>